<protein>
    <submittedName>
        <fullName evidence="1">Uncharacterized protein</fullName>
    </submittedName>
</protein>
<name>A0A2T2NL60_CORCC</name>
<evidence type="ECO:0000313" key="1">
    <source>
        <dbReference type="EMBL" id="PSN66174.1"/>
    </source>
</evidence>
<gene>
    <name evidence="1" type="ORF">BS50DRAFT_409356</name>
</gene>
<keyword evidence="2" id="KW-1185">Reference proteome</keyword>
<reference evidence="1 2" key="1">
    <citation type="journal article" date="2018" name="Front. Microbiol.">
        <title>Genome-Wide Analysis of Corynespora cassiicola Leaf Fall Disease Putative Effectors.</title>
        <authorList>
            <person name="Lopez D."/>
            <person name="Ribeiro S."/>
            <person name="Label P."/>
            <person name="Fumanal B."/>
            <person name="Venisse J.S."/>
            <person name="Kohler A."/>
            <person name="de Oliveira R.R."/>
            <person name="Labutti K."/>
            <person name="Lipzen A."/>
            <person name="Lail K."/>
            <person name="Bauer D."/>
            <person name="Ohm R.A."/>
            <person name="Barry K.W."/>
            <person name="Spatafora J."/>
            <person name="Grigoriev I.V."/>
            <person name="Martin F.M."/>
            <person name="Pujade-Renaud V."/>
        </authorList>
    </citation>
    <scope>NUCLEOTIDE SEQUENCE [LARGE SCALE GENOMIC DNA]</scope>
    <source>
        <strain evidence="1 2">Philippines</strain>
    </source>
</reference>
<organism evidence="1 2">
    <name type="scientific">Corynespora cassiicola Philippines</name>
    <dbReference type="NCBI Taxonomy" id="1448308"/>
    <lineage>
        <taxon>Eukaryota</taxon>
        <taxon>Fungi</taxon>
        <taxon>Dikarya</taxon>
        <taxon>Ascomycota</taxon>
        <taxon>Pezizomycotina</taxon>
        <taxon>Dothideomycetes</taxon>
        <taxon>Pleosporomycetidae</taxon>
        <taxon>Pleosporales</taxon>
        <taxon>Corynesporascaceae</taxon>
        <taxon>Corynespora</taxon>
    </lineage>
</organism>
<proteinExistence type="predicted"/>
<dbReference type="AlphaFoldDB" id="A0A2T2NL60"/>
<dbReference type="Proteomes" id="UP000240883">
    <property type="component" value="Unassembled WGS sequence"/>
</dbReference>
<sequence length="151" mass="16806">MAKHPSTKQIGKRGVVRLGGRNRLDLQTTINKTFTTFVGILGFRCCDWHESRGGHPHDHRYTDLAASNAAASPAERRFFRISPGDHLFLPNRDRSMVSAMQWLQGGPYILDPERDFSSTPKSAVVGLGMVVSAETELRSVDLIHTYDRSPG</sequence>
<dbReference type="EMBL" id="KZ678136">
    <property type="protein sequence ID" value="PSN66174.1"/>
    <property type="molecule type" value="Genomic_DNA"/>
</dbReference>
<evidence type="ECO:0000313" key="2">
    <source>
        <dbReference type="Proteomes" id="UP000240883"/>
    </source>
</evidence>
<accession>A0A2T2NL60</accession>